<proteinExistence type="predicted"/>
<dbReference type="CDD" id="cd01029">
    <property type="entry name" value="TOPRIM_primases"/>
    <property type="match status" value="1"/>
</dbReference>
<dbReference type="RefSeq" id="WP_106301020.1">
    <property type="nucleotide sequence ID" value="NZ_PVWO01000040.1"/>
</dbReference>
<dbReference type="EMBL" id="PVWO01000040">
    <property type="protein sequence ID" value="PSB58312.1"/>
    <property type="molecule type" value="Genomic_DNA"/>
</dbReference>
<protein>
    <recommendedName>
        <fullName evidence="4">DUF3987 domain-containing protein</fullName>
    </recommendedName>
</protein>
<accession>A0A2T1GKH5</accession>
<gene>
    <name evidence="2" type="ORF">C7B77_05235</name>
</gene>
<dbReference type="AlphaFoldDB" id="A0A2T1GKH5"/>
<dbReference type="OrthoDB" id="460004at2"/>
<dbReference type="Gene3D" id="3.40.1360.10">
    <property type="match status" value="1"/>
</dbReference>
<feature type="region of interest" description="Disordered" evidence="1">
    <location>
        <begin position="1"/>
        <end position="31"/>
    </location>
</feature>
<reference evidence="2 3" key="1">
    <citation type="submission" date="2018-03" db="EMBL/GenBank/DDBJ databases">
        <title>The ancient ancestry and fast evolution of plastids.</title>
        <authorList>
            <person name="Moore K.R."/>
            <person name="Magnabosco C."/>
            <person name="Momper L."/>
            <person name="Gold D.A."/>
            <person name="Bosak T."/>
            <person name="Fournier G.P."/>
        </authorList>
    </citation>
    <scope>NUCLEOTIDE SEQUENCE [LARGE SCALE GENOMIC DNA]</scope>
    <source>
        <strain evidence="2 3">CCALA 037</strain>
    </source>
</reference>
<comment type="caution">
    <text evidence="2">The sequence shown here is derived from an EMBL/GenBank/DDBJ whole genome shotgun (WGS) entry which is preliminary data.</text>
</comment>
<dbReference type="Pfam" id="PF13148">
    <property type="entry name" value="DUF3987"/>
    <property type="match status" value="1"/>
</dbReference>
<sequence length="776" mass="86343">MLESDGASVVAPKIEDLHKSTPNKHSGSNKYIRSSIKSPCPVCGRVKDKDCSLHPDGRTAHCKTYVDGIGHDSSQWHYNGANKQGFQGIFVLKQTEPEFVKSPRPKSNKSYYYPNRDGSPLLRVNRIDKGDGKKDFYQQHWNGSKWVNGNPDHIKRLIPIYRYPEVQQAIQRKELIFVVEGEATADALWALGIAATTTIGGSGGYANYGSYLEDLLGARLVLSPDRDAPGLEYMSNFLRDFSSQIEGWYLAGTVGLWKNPAGGMDIGDDISDRQLTKEQILAKIISSDAVGDYLTSPEPNISPDEDEEEENSQFLQVKLGSLLEIKGKKAPQLFQGDLGKALKVTAQNFNISSEILVFCLLPILSARIPSETRLMINPGTHYLVPALRWTALIGETGTKKSPVLKALLAPLLNIQKQISAKYKAEKDAYDKDYNLWKTEKVDKRGEEPIPPAPMLDCYFSDFTIESIGQSISDRPDDSYLVFVDELAGFFKSMDAYRKGGGDRQKWLDLYNAGALKINRKGSPTIFCPHTSVSILGGLQPSVLAQMIKDDSSAEDGLWNRFMFCRLPQTKTDAFSHNSVSLFECLLALYTNLSSAPVIEHILSDAAKTLWKVWHDDIEDKVMVEASELLRGTYAKAEGIAGRNALIVHRAIAAQQGVVPELAIGGEVMAMAIEWTQWELGQTLLEYQRLGLTDDPELSRILKFIDKFEGKGWITARMVDRWWSTKPHPPANELREFMAKIAKLGYAIGNDKPTDSSQYQIQILGKCTDNTDKASVS</sequence>
<dbReference type="InterPro" id="IPR034154">
    <property type="entry name" value="TOPRIM_DnaG/twinkle"/>
</dbReference>
<evidence type="ECO:0000313" key="2">
    <source>
        <dbReference type="EMBL" id="PSB58312.1"/>
    </source>
</evidence>
<evidence type="ECO:0008006" key="4">
    <source>
        <dbReference type="Google" id="ProtNLM"/>
    </source>
</evidence>
<keyword evidence="3" id="KW-1185">Reference proteome</keyword>
<name>A0A2T1GKH5_9CYAN</name>
<dbReference type="Proteomes" id="UP000238937">
    <property type="component" value="Unassembled WGS sequence"/>
</dbReference>
<dbReference type="InterPro" id="IPR025048">
    <property type="entry name" value="DUF3987"/>
</dbReference>
<evidence type="ECO:0000313" key="3">
    <source>
        <dbReference type="Proteomes" id="UP000238937"/>
    </source>
</evidence>
<organism evidence="2 3">
    <name type="scientific">Chamaesiphon polymorphus CCALA 037</name>
    <dbReference type="NCBI Taxonomy" id="2107692"/>
    <lineage>
        <taxon>Bacteria</taxon>
        <taxon>Bacillati</taxon>
        <taxon>Cyanobacteriota</taxon>
        <taxon>Cyanophyceae</taxon>
        <taxon>Gomontiellales</taxon>
        <taxon>Chamaesiphonaceae</taxon>
        <taxon>Chamaesiphon</taxon>
    </lineage>
</organism>
<evidence type="ECO:0000256" key="1">
    <source>
        <dbReference type="SAM" id="MobiDB-lite"/>
    </source>
</evidence>